<dbReference type="InterPro" id="IPR021314">
    <property type="entry name" value="DUF2911"/>
</dbReference>
<dbReference type="Proteomes" id="UP001156666">
    <property type="component" value="Unassembled WGS sequence"/>
</dbReference>
<evidence type="ECO:0000313" key="1">
    <source>
        <dbReference type="EMBL" id="GLR20007.1"/>
    </source>
</evidence>
<reference evidence="1" key="2">
    <citation type="submission" date="2023-01" db="EMBL/GenBank/DDBJ databases">
        <title>Draft genome sequence of Portibacter lacus strain NBRC 108769.</title>
        <authorList>
            <person name="Sun Q."/>
            <person name="Mori K."/>
        </authorList>
    </citation>
    <scope>NUCLEOTIDE SEQUENCE</scope>
    <source>
        <strain evidence="1">NBRC 108769</strain>
    </source>
</reference>
<accession>A0AA37WGJ3</accession>
<protein>
    <recommendedName>
        <fullName evidence="3">DUF2911 domain-containing protein</fullName>
    </recommendedName>
</protein>
<reference evidence="1" key="1">
    <citation type="journal article" date="2014" name="Int. J. Syst. Evol. Microbiol.">
        <title>Complete genome sequence of Corynebacterium casei LMG S-19264T (=DSM 44701T), isolated from a smear-ripened cheese.</title>
        <authorList>
            <consortium name="US DOE Joint Genome Institute (JGI-PGF)"/>
            <person name="Walter F."/>
            <person name="Albersmeier A."/>
            <person name="Kalinowski J."/>
            <person name="Ruckert C."/>
        </authorList>
    </citation>
    <scope>NUCLEOTIDE SEQUENCE</scope>
    <source>
        <strain evidence="1">NBRC 108769</strain>
    </source>
</reference>
<comment type="caution">
    <text evidence="1">The sequence shown here is derived from an EMBL/GenBank/DDBJ whole genome shotgun (WGS) entry which is preliminary data.</text>
</comment>
<dbReference type="EMBL" id="BSOH01000037">
    <property type="protein sequence ID" value="GLR20007.1"/>
    <property type="molecule type" value="Genomic_DNA"/>
</dbReference>
<organism evidence="1 2">
    <name type="scientific">Portibacter lacus</name>
    <dbReference type="NCBI Taxonomy" id="1099794"/>
    <lineage>
        <taxon>Bacteria</taxon>
        <taxon>Pseudomonadati</taxon>
        <taxon>Bacteroidota</taxon>
        <taxon>Saprospiria</taxon>
        <taxon>Saprospirales</taxon>
        <taxon>Haliscomenobacteraceae</taxon>
        <taxon>Portibacter</taxon>
    </lineage>
</organism>
<sequence>MFVALFISNYTFGQDKGKRASPPMEATGTVGEANIKVNYSAPSAKGRAIWGELVPYGKIWRAGANEATTFETDKDLSIDGKKLAAGKYSVFLLPNDGEWTFVFNSISDQWGAYQYDEAKDVLRVVATPEKMKEKSELLAYKVADDKLWIMWDDHKAGINLK</sequence>
<keyword evidence="2" id="KW-1185">Reference proteome</keyword>
<proteinExistence type="predicted"/>
<name>A0AA37WGJ3_9BACT</name>
<gene>
    <name evidence="1" type="ORF">GCM10007940_46230</name>
</gene>
<evidence type="ECO:0000313" key="2">
    <source>
        <dbReference type="Proteomes" id="UP001156666"/>
    </source>
</evidence>
<dbReference type="AlphaFoldDB" id="A0AA37WGJ3"/>
<dbReference type="Pfam" id="PF11138">
    <property type="entry name" value="DUF2911"/>
    <property type="match status" value="1"/>
</dbReference>
<evidence type="ECO:0008006" key="3">
    <source>
        <dbReference type="Google" id="ProtNLM"/>
    </source>
</evidence>